<comment type="catalytic activity">
    <reaction evidence="1">
        <text>a 1,2-diacyl-sn-glycero-3-phospho-(1D-myo-inositol) + ATP = a 1,2-diacyl-sn-glycero-3-phospho-(1D-myo-inositol 4-phosphate) + ADP + H(+)</text>
        <dbReference type="Rhea" id="RHEA:19877"/>
        <dbReference type="ChEBI" id="CHEBI:15378"/>
        <dbReference type="ChEBI" id="CHEBI:30616"/>
        <dbReference type="ChEBI" id="CHEBI:57880"/>
        <dbReference type="ChEBI" id="CHEBI:58178"/>
        <dbReference type="ChEBI" id="CHEBI:456216"/>
        <dbReference type="EC" id="2.7.1.67"/>
    </reaction>
</comment>
<organism evidence="10 11">
    <name type="scientific">Planoprotostelium fungivorum</name>
    <dbReference type="NCBI Taxonomy" id="1890364"/>
    <lineage>
        <taxon>Eukaryota</taxon>
        <taxon>Amoebozoa</taxon>
        <taxon>Evosea</taxon>
        <taxon>Variosea</taxon>
        <taxon>Cavosteliida</taxon>
        <taxon>Cavosteliaceae</taxon>
        <taxon>Planoprotostelium</taxon>
    </lineage>
</organism>
<dbReference type="PROSITE" id="PS51545">
    <property type="entry name" value="PIK_HELICAL"/>
    <property type="match status" value="1"/>
</dbReference>
<dbReference type="InterPro" id="IPR045495">
    <property type="entry name" value="PI4K_N"/>
</dbReference>
<dbReference type="SMART" id="SM00146">
    <property type="entry name" value="PI3Kc"/>
    <property type="match status" value="1"/>
</dbReference>
<dbReference type="EC" id="2.7.1.67" evidence="3"/>
<dbReference type="SUPFAM" id="SSF48371">
    <property type="entry name" value="ARM repeat"/>
    <property type="match status" value="2"/>
</dbReference>
<feature type="domain" description="PIK helical" evidence="9">
    <location>
        <begin position="1341"/>
        <end position="1527"/>
    </location>
</feature>
<keyword evidence="5" id="KW-0547">Nucleotide-binding</keyword>
<dbReference type="Pfam" id="PF00454">
    <property type="entry name" value="PI3_PI4_kinase"/>
    <property type="match status" value="1"/>
</dbReference>
<feature type="domain" description="PI3K/PI4K catalytic" evidence="8">
    <location>
        <begin position="1598"/>
        <end position="1885"/>
    </location>
</feature>
<dbReference type="InterPro" id="IPR000403">
    <property type="entry name" value="PI3/4_kinase_cat_dom"/>
</dbReference>
<dbReference type="OrthoDB" id="10264149at2759"/>
<evidence type="ECO:0000256" key="3">
    <source>
        <dbReference type="ARBA" id="ARBA00012169"/>
    </source>
</evidence>
<comment type="caution">
    <text evidence="10">The sequence shown here is derived from an EMBL/GenBank/DDBJ whole genome shotgun (WGS) entry which is preliminary data.</text>
</comment>
<dbReference type="STRING" id="1890364.A0A2P6NS28"/>
<dbReference type="PROSITE" id="PS00916">
    <property type="entry name" value="PI3_4_KINASE_2"/>
    <property type="match status" value="1"/>
</dbReference>
<dbReference type="InterPro" id="IPR042236">
    <property type="entry name" value="PI3K_accessory_sf"/>
</dbReference>
<dbReference type="Pfam" id="PF19274">
    <property type="entry name" value="PI4K_N"/>
    <property type="match status" value="3"/>
</dbReference>
<evidence type="ECO:0000256" key="5">
    <source>
        <dbReference type="ARBA" id="ARBA00022741"/>
    </source>
</evidence>
<keyword evidence="6 10" id="KW-0418">Kinase</keyword>
<evidence type="ECO:0000259" key="8">
    <source>
        <dbReference type="PROSITE" id="PS50290"/>
    </source>
</evidence>
<dbReference type="Gene3D" id="3.30.1010.10">
    <property type="entry name" value="Phosphatidylinositol 3-kinase Catalytic Subunit, Chain A, domain 4"/>
    <property type="match status" value="1"/>
</dbReference>
<dbReference type="CDD" id="cd05167">
    <property type="entry name" value="PI4Kc_III_alpha"/>
    <property type="match status" value="1"/>
</dbReference>
<dbReference type="EMBL" id="MDYQ01000027">
    <property type="protein sequence ID" value="PRP86765.1"/>
    <property type="molecule type" value="Genomic_DNA"/>
</dbReference>
<dbReference type="PANTHER" id="PTHR10048">
    <property type="entry name" value="PHOSPHATIDYLINOSITOL KINASE"/>
    <property type="match status" value="1"/>
</dbReference>
<evidence type="ECO:0000259" key="9">
    <source>
        <dbReference type="PROSITE" id="PS51545"/>
    </source>
</evidence>
<dbReference type="Gene3D" id="1.25.40.70">
    <property type="entry name" value="Phosphatidylinositol 3-kinase, accessory domain (PIK)"/>
    <property type="match status" value="1"/>
</dbReference>
<dbReference type="GO" id="GO:0046854">
    <property type="term" value="P:phosphatidylinositol phosphate biosynthetic process"/>
    <property type="evidence" value="ECO:0007669"/>
    <property type="project" value="InterPro"/>
</dbReference>
<evidence type="ECO:0000256" key="1">
    <source>
        <dbReference type="ARBA" id="ARBA00001686"/>
    </source>
</evidence>
<accession>A0A2P6NS28</accession>
<evidence type="ECO:0000256" key="7">
    <source>
        <dbReference type="ARBA" id="ARBA00022840"/>
    </source>
</evidence>
<dbReference type="GO" id="GO:0004430">
    <property type="term" value="F:1-phosphatidylinositol 4-kinase activity"/>
    <property type="evidence" value="ECO:0007669"/>
    <property type="project" value="UniProtKB-EC"/>
</dbReference>
<dbReference type="InterPro" id="IPR016024">
    <property type="entry name" value="ARM-type_fold"/>
</dbReference>
<dbReference type="SUPFAM" id="SSF56112">
    <property type="entry name" value="Protein kinase-like (PK-like)"/>
    <property type="match status" value="1"/>
</dbReference>
<keyword evidence="11" id="KW-1185">Reference proteome</keyword>
<dbReference type="GO" id="GO:0005524">
    <property type="term" value="F:ATP binding"/>
    <property type="evidence" value="ECO:0007669"/>
    <property type="project" value="UniProtKB-KW"/>
</dbReference>
<keyword evidence="4" id="KW-0808">Transferase</keyword>
<protein>
    <recommendedName>
        <fullName evidence="3">1-phosphatidylinositol 4-kinase</fullName>
        <ecNumber evidence="3">2.7.1.67</ecNumber>
    </recommendedName>
</protein>
<dbReference type="GO" id="GO:0005886">
    <property type="term" value="C:plasma membrane"/>
    <property type="evidence" value="ECO:0007669"/>
    <property type="project" value="TreeGrafter"/>
</dbReference>
<dbReference type="InterPro" id="IPR015433">
    <property type="entry name" value="PI3/4_kinase"/>
</dbReference>
<comment type="similarity">
    <text evidence="2">Belongs to the PI3/PI4-kinase family. Type III PI4K subfamily.</text>
</comment>
<evidence type="ECO:0000256" key="2">
    <source>
        <dbReference type="ARBA" id="ARBA00006209"/>
    </source>
</evidence>
<dbReference type="Proteomes" id="UP000241769">
    <property type="component" value="Unassembled WGS sequence"/>
</dbReference>
<dbReference type="PROSITE" id="PS00915">
    <property type="entry name" value="PI3_4_KINASE_1"/>
    <property type="match status" value="1"/>
</dbReference>
<reference evidence="10 11" key="1">
    <citation type="journal article" date="2018" name="Genome Biol. Evol.">
        <title>Multiple Roots of Fruiting Body Formation in Amoebozoa.</title>
        <authorList>
            <person name="Hillmann F."/>
            <person name="Forbes G."/>
            <person name="Novohradska S."/>
            <person name="Ferling I."/>
            <person name="Riege K."/>
            <person name="Groth M."/>
            <person name="Westermann M."/>
            <person name="Marz M."/>
            <person name="Spaller T."/>
            <person name="Winckler T."/>
            <person name="Schaap P."/>
            <person name="Glockner G."/>
        </authorList>
    </citation>
    <scope>NUCLEOTIDE SEQUENCE [LARGE SCALE GENOMIC DNA]</scope>
    <source>
        <strain evidence="10 11">Jena</strain>
    </source>
</reference>
<proteinExistence type="inferred from homology"/>
<evidence type="ECO:0000313" key="11">
    <source>
        <dbReference type="Proteomes" id="UP000241769"/>
    </source>
</evidence>
<dbReference type="InParanoid" id="A0A2P6NS28"/>
<sequence>MSHSEVFSQLSEEYLDLLTKQTEDFAILVPFKDPSLRPSRLDSLKGSFSTSNALIQFVYTLCSQPEIHTDKMRKIFSFCPMPITDKRFDSSSGTLLKQAQNFVNPRNREAIEALGYFLLRSKGVYYKDGLDLLYEYLDTLLFCINPEYHTESSPRSYHHAAELTASILTVLKQIRASYLNNPDLHGSDRAHEITERLLHFFRDILNSNNEILTYGMFIPLGHSIIPLDRSQFTTLSEQLLKKFKTSPRFQILCLKVMKQLLKQSHEVCPVQDAETFLSTAQTTLGDSSHLPKNIIASTLDVMITAAIHFPQLVEEVRQYLEVFLQQYFTAPGFRYQKEAFLEYRTALAGMVEIAKRYPKKTSAITDFIVENLLKSAETPTEGTQYALLRDGATAQLCELLQQQINLENGDVRMVRAVFTTLYTPFYLAHVKYISNRGQRQNISDMIVSNGTGTMAKNTVPGSPNTVMQSHQRNEDKLLNIISVLGHITRAVKDERVTDFIASRFISEIHYPLMAVDQLLIQELYSFCLLGQTTSFNAITLELMTIFRRIERREAGSHLVPNHTIADVLIALAHNVKQPELRRNLSERVMRLFLQLGKEVSPQELRLLNNSTSPLIQGMGYLLPVLAELSQDMTEFDTLSPDLEGQLVPLYRNVWFYCVLLKFVEYGTWKSDWFAACQRLASKLPVLVTRTALDRKQTELDLQALFHNAYTQKEMPSQGSMLQRSLIDLLPSQGGPIRNLTVTQELYILSIYHLETLRSSAGLFRPLFAYLEDPQILVNDNLARCVKGIAEKCFPIFVSAVQKLPDDKRRERLIAEASNLLTKFCNRSPIAHEVAKNCLGSEKSSRKVGSEGLLAIFPQISWEERCVKVLLDLVELTGKACTAPTQIIHNTNNGVEADRSRAVKIDRTPENEECLPLLNQKDRQTLLRELVELTTTYLNTGLRTAPIQTKAVLQAYMSDLRKSSSLGYLNHVGYSLAVDIVSQETQIDVKKSDPLQCLSSQNSTFINSLALKTQYGGEVDGIIAYQGEGGEVVQVARVLAQRLRDHVTQKGDHFDLRGFNSTMFRAVAFIIMQPRFALDLVHLVCWSPVLVFQRDTMTIAVGAWNWLLSDRPELRTQVMAEICDAWYWTIENRVGLFSDVKRPPSPVSVNRVHLSQDHLAVGKNDPSPHRIWIEFLHERFVVTRHTSPDEFSLILRMCHHALAKPESFNVLPLSVAIRFRLLLLCLELIHSGSVRDIALEHVLRERVYRCALHWFTYEPSWYNQTDRQILTADVHAIVDFCKLIQKEGTVKEKELSHEAPYSHPDMWRVRKLIVILCANEIERIVAWTNPLGEPMKKIEGEDSFTNIKSISWTETVRLAWELSPALAVQLHARFPGTKNLRAMLENRVQKDPGAVVDIVEALPFLVNESTVRNNIPQLKYLLYWTPATPPMAITLLQKEFSTCPLVVQYAVRVLFNFNPDTIIYYIPQLVQTLRYDNTGLIFQYLVDVSKQSELLAHQLIWNIQTYTTNKEVNRLTDVGNRLEKAILAAMTPDILARYRIEFDFFETVTGISAILLNGEAKEHKELRKPILVKELRQLVLPSTELYLPTNPSTKVHGIIPERGVALQSAQKAPIMVAFQCHHREDERRNERGELGYTKTFVQSCIFKTGDDVRQDMLAIQIIDLFQRIFQTIGLDLFLYPYKVIATEPESGLLEVVPNSMSRDALGKKLESGGLNDYFQRKYGPLNSEGYQQAQLNFIKSMAAYAVVCFLLNIKDRHNGNILVDEAGHIIHIDFGFIFDTSPGGDIGFEVAPFKLSDEMIDLMGGLAAEPFKVFMDLSIKAFLAVRQHSDTIITLVTLMLETNLPSLKPAQTIAHLRDLRLVPDKSERAAAKHFFERIEYAHGTVASRATILYDAFQHATQGIDY</sequence>
<keyword evidence="7" id="KW-0067">ATP-binding</keyword>
<dbReference type="PANTHER" id="PTHR10048:SF15">
    <property type="entry name" value="PHOSPHATIDYLINOSITOL 4-KINASE ALPHA"/>
    <property type="match status" value="1"/>
</dbReference>
<dbReference type="FunFam" id="3.30.1010.10:FF:000014">
    <property type="entry name" value="Phosphatidylinositol 4-kinase STT4"/>
    <property type="match status" value="1"/>
</dbReference>
<dbReference type="GO" id="GO:0005737">
    <property type="term" value="C:cytoplasm"/>
    <property type="evidence" value="ECO:0007669"/>
    <property type="project" value="TreeGrafter"/>
</dbReference>
<dbReference type="InterPro" id="IPR011009">
    <property type="entry name" value="Kinase-like_dom_sf"/>
</dbReference>
<dbReference type="InterPro" id="IPR036940">
    <property type="entry name" value="PI3/4_kinase_cat_sf"/>
</dbReference>
<evidence type="ECO:0000256" key="4">
    <source>
        <dbReference type="ARBA" id="ARBA00022679"/>
    </source>
</evidence>
<evidence type="ECO:0000256" key="6">
    <source>
        <dbReference type="ARBA" id="ARBA00022777"/>
    </source>
</evidence>
<name>A0A2P6NS28_9EUKA</name>
<gene>
    <name evidence="10" type="ORF">PROFUN_02914</name>
</gene>
<dbReference type="InterPro" id="IPR018936">
    <property type="entry name" value="PI3/4_kinase_CS"/>
</dbReference>
<dbReference type="Gene3D" id="1.10.1070.11">
    <property type="entry name" value="Phosphatidylinositol 3-/4-kinase, catalytic domain"/>
    <property type="match status" value="1"/>
</dbReference>
<dbReference type="InterPro" id="IPR001263">
    <property type="entry name" value="PI3K_accessory_dom"/>
</dbReference>
<dbReference type="PROSITE" id="PS50290">
    <property type="entry name" value="PI3_4_KINASE_3"/>
    <property type="match status" value="1"/>
</dbReference>
<dbReference type="FunFam" id="1.10.1070.11:FF:000012">
    <property type="entry name" value="Phosphatidylinositol 4-kinase alpha 1"/>
    <property type="match status" value="1"/>
</dbReference>
<dbReference type="SMART" id="SM00145">
    <property type="entry name" value="PI3Ka"/>
    <property type="match status" value="1"/>
</dbReference>
<evidence type="ECO:0000313" key="10">
    <source>
        <dbReference type="EMBL" id="PRP86765.1"/>
    </source>
</evidence>
<dbReference type="Pfam" id="PF00613">
    <property type="entry name" value="PI3Ka"/>
    <property type="match status" value="1"/>
</dbReference>
<dbReference type="FunCoup" id="A0A2P6NS28">
    <property type="interactions" value="658"/>
</dbReference>
<dbReference type="GO" id="GO:0048015">
    <property type="term" value="P:phosphatidylinositol-mediated signaling"/>
    <property type="evidence" value="ECO:0007669"/>
    <property type="project" value="TreeGrafter"/>
</dbReference>